<evidence type="ECO:0000256" key="1">
    <source>
        <dbReference type="SAM" id="SignalP"/>
    </source>
</evidence>
<feature type="chain" id="PRO_5044263627" evidence="1">
    <location>
        <begin position="25"/>
        <end position="127"/>
    </location>
</feature>
<dbReference type="EMBL" id="JAIQCJ010001354">
    <property type="protein sequence ID" value="KAJ8790530.1"/>
    <property type="molecule type" value="Genomic_DNA"/>
</dbReference>
<dbReference type="PROSITE" id="PS51257">
    <property type="entry name" value="PROKAR_LIPOPROTEIN"/>
    <property type="match status" value="1"/>
</dbReference>
<feature type="signal peptide" evidence="1">
    <location>
        <begin position="1"/>
        <end position="24"/>
    </location>
</feature>
<name>A0AB34HIB7_ESCRO</name>
<evidence type="ECO:0000313" key="2">
    <source>
        <dbReference type="EMBL" id="KAJ8790530.1"/>
    </source>
</evidence>
<organism evidence="2 3">
    <name type="scientific">Eschrichtius robustus</name>
    <name type="common">California gray whale</name>
    <name type="synonym">Eschrichtius gibbosus</name>
    <dbReference type="NCBI Taxonomy" id="9764"/>
    <lineage>
        <taxon>Eukaryota</taxon>
        <taxon>Metazoa</taxon>
        <taxon>Chordata</taxon>
        <taxon>Craniata</taxon>
        <taxon>Vertebrata</taxon>
        <taxon>Euteleostomi</taxon>
        <taxon>Mammalia</taxon>
        <taxon>Eutheria</taxon>
        <taxon>Laurasiatheria</taxon>
        <taxon>Artiodactyla</taxon>
        <taxon>Whippomorpha</taxon>
        <taxon>Cetacea</taxon>
        <taxon>Mysticeti</taxon>
        <taxon>Eschrichtiidae</taxon>
        <taxon>Eschrichtius</taxon>
    </lineage>
</organism>
<keyword evidence="1" id="KW-0732">Signal</keyword>
<protein>
    <submittedName>
        <fullName evidence="2">Uncharacterized protein</fullName>
    </submittedName>
</protein>
<dbReference type="Proteomes" id="UP001159641">
    <property type="component" value="Unassembled WGS sequence"/>
</dbReference>
<sequence length="127" mass="14173">MGTFRWNYVLKPFVLFLILDFLFCTPWTIAGGSCSRSPGWSIQAADLSVIFGQQARPPQPLQESASPISFIKKIFSEALDTLTTIPALPLIFSTVDLFISCDMRKSHCATYLTLEQLFICGNSFIVL</sequence>
<accession>A0AB34HIB7</accession>
<dbReference type="AlphaFoldDB" id="A0AB34HIB7"/>
<keyword evidence="3" id="KW-1185">Reference proteome</keyword>
<comment type="caution">
    <text evidence="2">The sequence shown here is derived from an EMBL/GenBank/DDBJ whole genome shotgun (WGS) entry which is preliminary data.</text>
</comment>
<reference evidence="2 3" key="1">
    <citation type="submission" date="2022-11" db="EMBL/GenBank/DDBJ databases">
        <title>Whole genome sequence of Eschrichtius robustus ER-17-0199.</title>
        <authorList>
            <person name="Bruniche-Olsen A."/>
            <person name="Black A.N."/>
            <person name="Fields C.J."/>
            <person name="Walden K."/>
            <person name="Dewoody J.A."/>
        </authorList>
    </citation>
    <scope>NUCLEOTIDE SEQUENCE [LARGE SCALE GENOMIC DNA]</scope>
    <source>
        <strain evidence="2">ER-17-0199</strain>
        <tissue evidence="2">Blubber</tissue>
    </source>
</reference>
<proteinExistence type="predicted"/>
<evidence type="ECO:0000313" key="3">
    <source>
        <dbReference type="Proteomes" id="UP001159641"/>
    </source>
</evidence>
<gene>
    <name evidence="2" type="ORF">J1605_004503</name>
</gene>